<accession>A0A2A6M6V8</accession>
<organism evidence="1 2">
    <name type="scientific">Rhizobium fredii</name>
    <name type="common">Sinorhizobium fredii</name>
    <dbReference type="NCBI Taxonomy" id="380"/>
    <lineage>
        <taxon>Bacteria</taxon>
        <taxon>Pseudomonadati</taxon>
        <taxon>Pseudomonadota</taxon>
        <taxon>Alphaproteobacteria</taxon>
        <taxon>Hyphomicrobiales</taxon>
        <taxon>Rhizobiaceae</taxon>
        <taxon>Sinorhizobium/Ensifer group</taxon>
        <taxon>Sinorhizobium</taxon>
    </lineage>
</organism>
<evidence type="ECO:0000313" key="2">
    <source>
        <dbReference type="Proteomes" id="UP000220353"/>
    </source>
</evidence>
<dbReference type="CDD" id="cd16892">
    <property type="entry name" value="LT_VirB1-like"/>
    <property type="match status" value="1"/>
</dbReference>
<dbReference type="AlphaFoldDB" id="A0A2A6M6V8"/>
<dbReference type="RefSeq" id="WP_097586468.1">
    <property type="nucleotide sequence ID" value="NZ_NWTC01000001.1"/>
</dbReference>
<proteinExistence type="predicted"/>
<gene>
    <name evidence="1" type="ORF">CO661_01475</name>
</gene>
<sequence>MPVAFVDLAQTCVPMVAAETLAGVVSLESRFEPFAIRINGGPPLSEQPRTKAEAIEIATSLAAERQDIQLGLGGIGMEELRKMSFSISDAFDPCLNLQATATLLDGYYRLAVKAGADPRRAERVMLRSYYGRDDPSVGAIVEYDEQVRNEIERLGQTLALLTIDDGGEGRAPSEGTAVDVAVEAESDATPNDHTAAAPSWDVFNSRRRSSVLVFQNDKMEQSE</sequence>
<reference evidence="1 2" key="1">
    <citation type="submission" date="2017-09" db="EMBL/GenBank/DDBJ databases">
        <title>Comparative genomics of rhizobia isolated from Phaseolus vulgaris in China.</title>
        <authorList>
            <person name="Tong W."/>
        </authorList>
    </citation>
    <scope>NUCLEOTIDE SEQUENCE [LARGE SCALE GENOMIC DNA]</scope>
    <source>
        <strain evidence="1 2">PCH1</strain>
    </source>
</reference>
<protein>
    <submittedName>
        <fullName evidence="1">Type IV secretion system protein VirB1</fullName>
    </submittedName>
</protein>
<dbReference type="Proteomes" id="UP000220353">
    <property type="component" value="Unassembled WGS sequence"/>
</dbReference>
<name>A0A2A6M6V8_RHIFR</name>
<comment type="caution">
    <text evidence="1">The sequence shown here is derived from an EMBL/GenBank/DDBJ whole genome shotgun (WGS) entry which is preliminary data.</text>
</comment>
<evidence type="ECO:0000313" key="1">
    <source>
        <dbReference type="EMBL" id="PDT50348.1"/>
    </source>
</evidence>
<dbReference type="EMBL" id="NWTC01000001">
    <property type="protein sequence ID" value="PDT50348.1"/>
    <property type="molecule type" value="Genomic_DNA"/>
</dbReference>